<feature type="domain" description="HTH iclR-type" evidence="5">
    <location>
        <begin position="28"/>
        <end position="89"/>
    </location>
</feature>
<dbReference type="PROSITE" id="PS51078">
    <property type="entry name" value="ICLR_ED"/>
    <property type="match status" value="1"/>
</dbReference>
<dbReference type="PANTHER" id="PTHR30136">
    <property type="entry name" value="HELIX-TURN-HELIX TRANSCRIPTIONAL REGULATOR, ICLR FAMILY"/>
    <property type="match status" value="1"/>
</dbReference>
<feature type="region of interest" description="Disordered" evidence="4">
    <location>
        <begin position="1"/>
        <end position="26"/>
    </location>
</feature>
<evidence type="ECO:0000256" key="2">
    <source>
        <dbReference type="ARBA" id="ARBA00023125"/>
    </source>
</evidence>
<dbReference type="GO" id="GO:0003700">
    <property type="term" value="F:DNA-binding transcription factor activity"/>
    <property type="evidence" value="ECO:0007669"/>
    <property type="project" value="TreeGrafter"/>
</dbReference>
<name>A0A5P3VA34_9BURK</name>
<dbReference type="SUPFAM" id="SSF55781">
    <property type="entry name" value="GAF domain-like"/>
    <property type="match status" value="1"/>
</dbReference>
<evidence type="ECO:0000313" key="7">
    <source>
        <dbReference type="EMBL" id="QEZ43236.1"/>
    </source>
</evidence>
<evidence type="ECO:0000256" key="4">
    <source>
        <dbReference type="SAM" id="MobiDB-lite"/>
    </source>
</evidence>
<dbReference type="InterPro" id="IPR050707">
    <property type="entry name" value="HTH_MetabolicPath_Reg"/>
</dbReference>
<evidence type="ECO:0000313" key="8">
    <source>
        <dbReference type="Proteomes" id="UP000325743"/>
    </source>
</evidence>
<protein>
    <submittedName>
        <fullName evidence="7">IclR family transcriptional regulator</fullName>
    </submittedName>
</protein>
<dbReference type="InterPro" id="IPR014757">
    <property type="entry name" value="Tscrpt_reg_IclR_C"/>
</dbReference>
<dbReference type="RefSeq" id="WP_151069493.1">
    <property type="nucleotide sequence ID" value="NZ_CP032518.1"/>
</dbReference>
<keyword evidence="1" id="KW-0805">Transcription regulation</keyword>
<sequence>MTPTRIPDPDGTAGPDADAEGGKPQRGIQSLDSTGQLLGALVAAGRPLALRDLALAAGMPAAKAFPHLVSLQKTGLLARDAAGNYLCGPLGLELGLVALQRLSPTREAEPEVIELAGTTGLSVAMAVLGPMGPTVVRLEESARPQHVSLRVGTVLSLVHTAIGRTVAAHLPGNVLAGLLQTDYLRMAGAAVGQVLGDDGNLTTDYAARLAQVREAQIDNALSHPVPGIDTLAAPVFDHTGSLALVIAVMGSSGSFDSGTEGAPAALVRQAARRLSWRFGALRGAAG</sequence>
<dbReference type="Pfam" id="PF09339">
    <property type="entry name" value="HTH_IclR"/>
    <property type="match status" value="1"/>
</dbReference>
<dbReference type="GO" id="GO:0045892">
    <property type="term" value="P:negative regulation of DNA-templated transcription"/>
    <property type="evidence" value="ECO:0007669"/>
    <property type="project" value="TreeGrafter"/>
</dbReference>
<evidence type="ECO:0000256" key="1">
    <source>
        <dbReference type="ARBA" id="ARBA00023015"/>
    </source>
</evidence>
<dbReference type="InterPro" id="IPR005471">
    <property type="entry name" value="Tscrpt_reg_IclR_N"/>
</dbReference>
<evidence type="ECO:0000259" key="5">
    <source>
        <dbReference type="PROSITE" id="PS51077"/>
    </source>
</evidence>
<evidence type="ECO:0000259" key="6">
    <source>
        <dbReference type="PROSITE" id="PS51078"/>
    </source>
</evidence>
<keyword evidence="3" id="KW-0804">Transcription</keyword>
<proteinExistence type="predicted"/>
<dbReference type="Gene3D" id="3.30.450.40">
    <property type="match status" value="1"/>
</dbReference>
<dbReference type="Gene3D" id="1.10.10.10">
    <property type="entry name" value="Winged helix-like DNA-binding domain superfamily/Winged helix DNA-binding domain"/>
    <property type="match status" value="1"/>
</dbReference>
<organism evidence="7 8">
    <name type="scientific">Cupriavidus oxalaticus</name>
    <dbReference type="NCBI Taxonomy" id="96344"/>
    <lineage>
        <taxon>Bacteria</taxon>
        <taxon>Pseudomonadati</taxon>
        <taxon>Pseudomonadota</taxon>
        <taxon>Betaproteobacteria</taxon>
        <taxon>Burkholderiales</taxon>
        <taxon>Burkholderiaceae</taxon>
        <taxon>Cupriavidus</taxon>
    </lineage>
</organism>
<evidence type="ECO:0000256" key="3">
    <source>
        <dbReference type="ARBA" id="ARBA00023163"/>
    </source>
</evidence>
<dbReference type="EMBL" id="CP032518">
    <property type="protein sequence ID" value="QEZ43236.1"/>
    <property type="molecule type" value="Genomic_DNA"/>
</dbReference>
<reference evidence="7 8" key="1">
    <citation type="submission" date="2018-09" db="EMBL/GenBank/DDBJ databases">
        <title>Complete genome sequence of Cupriavidus oxalaticus T2, a bacterium capable of phenol tolerance and degradation.</title>
        <authorList>
            <person name="Yan J."/>
        </authorList>
    </citation>
    <scope>NUCLEOTIDE SEQUENCE [LARGE SCALE GENOMIC DNA]</scope>
    <source>
        <strain evidence="7 8">T2</strain>
    </source>
</reference>
<keyword evidence="2" id="KW-0238">DNA-binding</keyword>
<dbReference type="Proteomes" id="UP000325743">
    <property type="component" value="Chromosome 1"/>
</dbReference>
<dbReference type="SUPFAM" id="SSF46785">
    <property type="entry name" value="Winged helix' DNA-binding domain"/>
    <property type="match status" value="1"/>
</dbReference>
<feature type="domain" description="IclR-ED" evidence="6">
    <location>
        <begin position="90"/>
        <end position="280"/>
    </location>
</feature>
<dbReference type="SMART" id="SM00346">
    <property type="entry name" value="HTH_ICLR"/>
    <property type="match status" value="1"/>
</dbReference>
<dbReference type="GO" id="GO:0003677">
    <property type="term" value="F:DNA binding"/>
    <property type="evidence" value="ECO:0007669"/>
    <property type="project" value="UniProtKB-KW"/>
</dbReference>
<dbReference type="PROSITE" id="PS51077">
    <property type="entry name" value="HTH_ICLR"/>
    <property type="match status" value="1"/>
</dbReference>
<dbReference type="AlphaFoldDB" id="A0A5P3VA34"/>
<dbReference type="InterPro" id="IPR029016">
    <property type="entry name" value="GAF-like_dom_sf"/>
</dbReference>
<accession>A0A5P3VA34</accession>
<dbReference type="PANTHER" id="PTHR30136:SF8">
    <property type="entry name" value="TRANSCRIPTIONAL REGULATORY PROTEIN"/>
    <property type="match status" value="1"/>
</dbReference>
<dbReference type="InterPro" id="IPR036390">
    <property type="entry name" value="WH_DNA-bd_sf"/>
</dbReference>
<dbReference type="Pfam" id="PF01614">
    <property type="entry name" value="IclR_C"/>
    <property type="match status" value="1"/>
</dbReference>
<dbReference type="InterPro" id="IPR036388">
    <property type="entry name" value="WH-like_DNA-bd_sf"/>
</dbReference>
<gene>
    <name evidence="7" type="ORF">D2917_02640</name>
</gene>